<name>A0AAD3P4F6_NEPGR</name>
<evidence type="ECO:0000313" key="5">
    <source>
        <dbReference type="Proteomes" id="UP001279734"/>
    </source>
</evidence>
<dbReference type="Pfam" id="PF00436">
    <property type="entry name" value="SSB"/>
    <property type="match status" value="1"/>
</dbReference>
<dbReference type="EMBL" id="BSYO01000002">
    <property type="protein sequence ID" value="GMH01065.1"/>
    <property type="molecule type" value="Genomic_DNA"/>
</dbReference>
<dbReference type="SUPFAM" id="SSF50249">
    <property type="entry name" value="Nucleic acid-binding proteins"/>
    <property type="match status" value="1"/>
</dbReference>
<gene>
    <name evidence="4" type="ORF">Nepgr_002904</name>
</gene>
<keyword evidence="1 2" id="KW-0238">DNA-binding</keyword>
<protein>
    <recommendedName>
        <fullName evidence="6">Single-stranded DNA-binding protein, mitochondrial</fullName>
    </recommendedName>
</protein>
<dbReference type="AlphaFoldDB" id="A0AAD3P4F6"/>
<organism evidence="4 5">
    <name type="scientific">Nepenthes gracilis</name>
    <name type="common">Slender pitcher plant</name>
    <dbReference type="NCBI Taxonomy" id="150966"/>
    <lineage>
        <taxon>Eukaryota</taxon>
        <taxon>Viridiplantae</taxon>
        <taxon>Streptophyta</taxon>
        <taxon>Embryophyta</taxon>
        <taxon>Tracheophyta</taxon>
        <taxon>Spermatophyta</taxon>
        <taxon>Magnoliopsida</taxon>
        <taxon>eudicotyledons</taxon>
        <taxon>Gunneridae</taxon>
        <taxon>Pentapetalae</taxon>
        <taxon>Caryophyllales</taxon>
        <taxon>Nepenthaceae</taxon>
        <taxon>Nepenthes</taxon>
    </lineage>
</organism>
<comment type="caution">
    <text evidence="4">The sequence shown here is derived from an EMBL/GenBank/DDBJ whole genome shotgun (WGS) entry which is preliminary data.</text>
</comment>
<feature type="compositionally biased region" description="Low complexity" evidence="3">
    <location>
        <begin position="52"/>
        <end position="75"/>
    </location>
</feature>
<dbReference type="PANTHER" id="PTHR10302">
    <property type="entry name" value="SINGLE-STRANDED DNA-BINDING PROTEIN"/>
    <property type="match status" value="1"/>
</dbReference>
<dbReference type="InterPro" id="IPR012340">
    <property type="entry name" value="NA-bd_OB-fold"/>
</dbReference>
<dbReference type="InterPro" id="IPR000424">
    <property type="entry name" value="Primosome_PriB/ssb"/>
</dbReference>
<evidence type="ECO:0000313" key="4">
    <source>
        <dbReference type="EMBL" id="GMH01065.1"/>
    </source>
</evidence>
<dbReference type="GO" id="GO:0006264">
    <property type="term" value="P:mitochondrial DNA replication"/>
    <property type="evidence" value="ECO:0007669"/>
    <property type="project" value="TreeGrafter"/>
</dbReference>
<keyword evidence="5" id="KW-1185">Reference proteome</keyword>
<evidence type="ECO:0000256" key="2">
    <source>
        <dbReference type="PROSITE-ProRule" id="PRU00252"/>
    </source>
</evidence>
<feature type="region of interest" description="Disordered" evidence="3">
    <location>
        <begin position="41"/>
        <end position="77"/>
    </location>
</feature>
<dbReference type="InterPro" id="IPR011344">
    <property type="entry name" value="ssDNA-bd"/>
</dbReference>
<dbReference type="PANTHER" id="PTHR10302:SF16">
    <property type="entry name" value="NUCLEIC ACID-BINDING, OB-FOLD-LIKE PROTEIN"/>
    <property type="match status" value="1"/>
</dbReference>
<dbReference type="Proteomes" id="UP001279734">
    <property type="component" value="Unassembled WGS sequence"/>
</dbReference>
<evidence type="ECO:0000256" key="3">
    <source>
        <dbReference type="SAM" id="MobiDB-lite"/>
    </source>
</evidence>
<proteinExistence type="predicted"/>
<dbReference type="PROSITE" id="PS50935">
    <property type="entry name" value="SSB"/>
    <property type="match status" value="1"/>
</dbReference>
<dbReference type="FunFam" id="2.40.50.140:FF:000160">
    <property type="entry name" value="single-stranded DNA-binding protein, mitochondrial"/>
    <property type="match status" value="1"/>
</dbReference>
<accession>A0AAD3P4F6</accession>
<evidence type="ECO:0008006" key="6">
    <source>
        <dbReference type="Google" id="ProtNLM"/>
    </source>
</evidence>
<evidence type="ECO:0000256" key="1">
    <source>
        <dbReference type="ARBA" id="ARBA00023125"/>
    </source>
</evidence>
<sequence length="230" mass="25403">MASSMGTISRRLYRSMFLTPAISCSHITKLLFCTEPSHHAYSSDADELSPDSVSETVSTSATSPDSSSLSSSGSTRQRIVADRPLEGGMDIGIYKAILVGQVGQNPLQKMLRNGRAVTLTSVGTGGMRNERIPFDNEEPREYADRCMVQWHRVVVYNERLGRIVMKHAQAGSILYLEGNLETKIFTDPISGLVRRVREIAIRRNGRIVFVGNNGDFCQPSPIELKGVGYY</sequence>
<dbReference type="GO" id="GO:0042645">
    <property type="term" value="C:mitochondrial nucleoid"/>
    <property type="evidence" value="ECO:0007669"/>
    <property type="project" value="TreeGrafter"/>
</dbReference>
<dbReference type="CDD" id="cd04496">
    <property type="entry name" value="SSB_OBF"/>
    <property type="match status" value="1"/>
</dbReference>
<reference evidence="4" key="1">
    <citation type="submission" date="2023-05" db="EMBL/GenBank/DDBJ databases">
        <title>Nepenthes gracilis genome sequencing.</title>
        <authorList>
            <person name="Fukushima K."/>
        </authorList>
    </citation>
    <scope>NUCLEOTIDE SEQUENCE</scope>
    <source>
        <strain evidence="4">SING2019-196</strain>
    </source>
</reference>
<dbReference type="GO" id="GO:0003697">
    <property type="term" value="F:single-stranded DNA binding"/>
    <property type="evidence" value="ECO:0007669"/>
    <property type="project" value="InterPro"/>
</dbReference>
<dbReference type="Gene3D" id="2.40.50.140">
    <property type="entry name" value="Nucleic acid-binding proteins"/>
    <property type="match status" value="1"/>
</dbReference>